<reference evidence="8 9" key="1">
    <citation type="journal article" date="2016" name="Sci. Rep.">
        <title>Metabolic traits of an uncultured archaeal lineage -MSBL1- from brine pools of the Red Sea.</title>
        <authorList>
            <person name="Mwirichia R."/>
            <person name="Alam I."/>
            <person name="Rashid M."/>
            <person name="Vinu M."/>
            <person name="Ba-Alawi W."/>
            <person name="Anthony Kamau A."/>
            <person name="Kamanda Ngugi D."/>
            <person name="Goker M."/>
            <person name="Klenk H.P."/>
            <person name="Bajic V."/>
            <person name="Stingl U."/>
        </authorList>
    </citation>
    <scope>NUCLEOTIDE SEQUENCE [LARGE SCALE GENOMIC DNA]</scope>
    <source>
        <strain evidence="8">SCGC-AAA382A13</strain>
    </source>
</reference>
<name>A0A133VGU3_9EURY</name>
<dbReference type="AlphaFoldDB" id="A0A133VGU3"/>
<dbReference type="Proteomes" id="UP000070311">
    <property type="component" value="Unassembled WGS sequence"/>
</dbReference>
<proteinExistence type="inferred from homology"/>
<keyword evidence="2" id="KW-0540">Nuclease</keyword>
<dbReference type="InterPro" id="IPR029060">
    <property type="entry name" value="PIN-like_dom_sf"/>
</dbReference>
<dbReference type="InterPro" id="IPR050556">
    <property type="entry name" value="Type_II_TA_system_RNase"/>
</dbReference>
<accession>A0A133VGU3</accession>
<evidence type="ECO:0000259" key="7">
    <source>
        <dbReference type="Pfam" id="PF01850"/>
    </source>
</evidence>
<dbReference type="SUPFAM" id="SSF88723">
    <property type="entry name" value="PIN domain-like"/>
    <property type="match status" value="1"/>
</dbReference>
<keyword evidence="4" id="KW-0378">Hydrolase</keyword>
<gene>
    <name evidence="8" type="ORF">AKJ50_00290</name>
</gene>
<keyword evidence="3" id="KW-0479">Metal-binding</keyword>
<evidence type="ECO:0000313" key="8">
    <source>
        <dbReference type="EMBL" id="KXB05650.1"/>
    </source>
</evidence>
<dbReference type="EMBL" id="LHYD01000003">
    <property type="protein sequence ID" value="KXB05650.1"/>
    <property type="molecule type" value="Genomic_DNA"/>
</dbReference>
<dbReference type="Gene3D" id="3.40.50.1010">
    <property type="entry name" value="5'-nuclease"/>
    <property type="match status" value="1"/>
</dbReference>
<comment type="similarity">
    <text evidence="6">Belongs to the PINc/VapC protein family.</text>
</comment>
<organism evidence="8 9">
    <name type="scientific">candidate division MSBL1 archaeon SCGC-AAA382A13</name>
    <dbReference type="NCBI Taxonomy" id="1698279"/>
    <lineage>
        <taxon>Archaea</taxon>
        <taxon>Methanobacteriati</taxon>
        <taxon>Methanobacteriota</taxon>
        <taxon>candidate division MSBL1</taxon>
    </lineage>
</organism>
<evidence type="ECO:0000256" key="4">
    <source>
        <dbReference type="ARBA" id="ARBA00022801"/>
    </source>
</evidence>
<dbReference type="PANTHER" id="PTHR33653:SF1">
    <property type="entry name" value="RIBONUCLEASE VAPC2"/>
    <property type="match status" value="1"/>
</dbReference>
<evidence type="ECO:0000256" key="5">
    <source>
        <dbReference type="ARBA" id="ARBA00022842"/>
    </source>
</evidence>
<comment type="cofactor">
    <cofactor evidence="1">
        <name>Mg(2+)</name>
        <dbReference type="ChEBI" id="CHEBI:18420"/>
    </cofactor>
</comment>
<dbReference type="InterPro" id="IPR002716">
    <property type="entry name" value="PIN_dom"/>
</dbReference>
<feature type="domain" description="PIN" evidence="7">
    <location>
        <begin position="9"/>
        <end position="111"/>
    </location>
</feature>
<evidence type="ECO:0000256" key="2">
    <source>
        <dbReference type="ARBA" id="ARBA00022722"/>
    </source>
</evidence>
<dbReference type="GO" id="GO:0004518">
    <property type="term" value="F:nuclease activity"/>
    <property type="evidence" value="ECO:0007669"/>
    <property type="project" value="UniProtKB-KW"/>
</dbReference>
<dbReference type="GO" id="GO:0016787">
    <property type="term" value="F:hydrolase activity"/>
    <property type="evidence" value="ECO:0007669"/>
    <property type="project" value="UniProtKB-KW"/>
</dbReference>
<protein>
    <recommendedName>
        <fullName evidence="7">PIN domain-containing protein</fullName>
    </recommendedName>
</protein>
<dbReference type="PANTHER" id="PTHR33653">
    <property type="entry name" value="RIBONUCLEASE VAPC2"/>
    <property type="match status" value="1"/>
</dbReference>
<evidence type="ECO:0000256" key="3">
    <source>
        <dbReference type="ARBA" id="ARBA00022723"/>
    </source>
</evidence>
<evidence type="ECO:0000256" key="6">
    <source>
        <dbReference type="ARBA" id="ARBA00038093"/>
    </source>
</evidence>
<keyword evidence="9" id="KW-1185">Reference proteome</keyword>
<evidence type="ECO:0000313" key="9">
    <source>
        <dbReference type="Proteomes" id="UP000070311"/>
    </source>
</evidence>
<dbReference type="GO" id="GO:0046872">
    <property type="term" value="F:metal ion binding"/>
    <property type="evidence" value="ECO:0007669"/>
    <property type="project" value="UniProtKB-KW"/>
</dbReference>
<evidence type="ECO:0000256" key="1">
    <source>
        <dbReference type="ARBA" id="ARBA00001946"/>
    </source>
</evidence>
<sequence>MKEIPKALEKAKKLEKRSEEIRIPTPVLFELWEGIERADRSMKKEEEVLAVLESFLDLPLNPEHAKVAGRRSGELIGKGEMLDPIDVLIGGTAAAENEPLVTRNGDFERISEVEVEGY</sequence>
<comment type="caution">
    <text evidence="8">The sequence shown here is derived from an EMBL/GenBank/DDBJ whole genome shotgun (WGS) entry which is preliminary data.</text>
</comment>
<dbReference type="Pfam" id="PF01850">
    <property type="entry name" value="PIN"/>
    <property type="match status" value="1"/>
</dbReference>
<keyword evidence="5" id="KW-0460">Magnesium</keyword>